<comment type="caution">
    <text evidence="1">The sequence shown here is derived from an EMBL/GenBank/DDBJ whole genome shotgun (WGS) entry which is preliminary data.</text>
</comment>
<organism evidence="1 2">
    <name type="scientific">Helianthus annuus</name>
    <name type="common">Common sunflower</name>
    <dbReference type="NCBI Taxonomy" id="4232"/>
    <lineage>
        <taxon>Eukaryota</taxon>
        <taxon>Viridiplantae</taxon>
        <taxon>Streptophyta</taxon>
        <taxon>Embryophyta</taxon>
        <taxon>Tracheophyta</taxon>
        <taxon>Spermatophyta</taxon>
        <taxon>Magnoliopsida</taxon>
        <taxon>eudicotyledons</taxon>
        <taxon>Gunneridae</taxon>
        <taxon>Pentapetalae</taxon>
        <taxon>asterids</taxon>
        <taxon>campanulids</taxon>
        <taxon>Asterales</taxon>
        <taxon>Asteraceae</taxon>
        <taxon>Asteroideae</taxon>
        <taxon>Heliantheae alliance</taxon>
        <taxon>Heliantheae</taxon>
        <taxon>Helianthus</taxon>
    </lineage>
</organism>
<evidence type="ECO:0000313" key="2">
    <source>
        <dbReference type="Proteomes" id="UP000215914"/>
    </source>
</evidence>
<sequence length="61" mass="6889">MKNVLLNHITKNAQGMEVGVCAIVRRDQGKPSPQNPNTSQIIKLRRKLKVNRMHVINSLVT</sequence>
<dbReference type="EMBL" id="MNCJ02000321">
    <property type="protein sequence ID" value="KAF5801502.1"/>
    <property type="molecule type" value="Genomic_DNA"/>
</dbReference>
<accession>A0A9K3NIA4</accession>
<keyword evidence="2" id="KW-1185">Reference proteome</keyword>
<reference evidence="1" key="1">
    <citation type="journal article" date="2017" name="Nature">
        <title>The sunflower genome provides insights into oil metabolism, flowering and Asterid evolution.</title>
        <authorList>
            <person name="Badouin H."/>
            <person name="Gouzy J."/>
            <person name="Grassa C.J."/>
            <person name="Murat F."/>
            <person name="Staton S.E."/>
            <person name="Cottret L."/>
            <person name="Lelandais-Briere C."/>
            <person name="Owens G.L."/>
            <person name="Carrere S."/>
            <person name="Mayjonade B."/>
            <person name="Legrand L."/>
            <person name="Gill N."/>
            <person name="Kane N.C."/>
            <person name="Bowers J.E."/>
            <person name="Hubner S."/>
            <person name="Bellec A."/>
            <person name="Berard A."/>
            <person name="Berges H."/>
            <person name="Blanchet N."/>
            <person name="Boniface M.C."/>
            <person name="Brunel D."/>
            <person name="Catrice O."/>
            <person name="Chaidir N."/>
            <person name="Claudel C."/>
            <person name="Donnadieu C."/>
            <person name="Faraut T."/>
            <person name="Fievet G."/>
            <person name="Helmstetter N."/>
            <person name="King M."/>
            <person name="Knapp S.J."/>
            <person name="Lai Z."/>
            <person name="Le Paslier M.C."/>
            <person name="Lippi Y."/>
            <person name="Lorenzon L."/>
            <person name="Mandel J.R."/>
            <person name="Marage G."/>
            <person name="Marchand G."/>
            <person name="Marquand E."/>
            <person name="Bret-Mestries E."/>
            <person name="Morien E."/>
            <person name="Nambeesan S."/>
            <person name="Nguyen T."/>
            <person name="Pegot-Espagnet P."/>
            <person name="Pouilly N."/>
            <person name="Raftis F."/>
            <person name="Sallet E."/>
            <person name="Schiex T."/>
            <person name="Thomas J."/>
            <person name="Vandecasteele C."/>
            <person name="Vares D."/>
            <person name="Vear F."/>
            <person name="Vautrin S."/>
            <person name="Crespi M."/>
            <person name="Mangin B."/>
            <person name="Burke J.M."/>
            <person name="Salse J."/>
            <person name="Munos S."/>
            <person name="Vincourt P."/>
            <person name="Rieseberg L.H."/>
            <person name="Langlade N.B."/>
        </authorList>
    </citation>
    <scope>NUCLEOTIDE SEQUENCE</scope>
    <source>
        <tissue evidence="1">Leaves</tissue>
    </source>
</reference>
<name>A0A9K3NIA4_HELAN</name>
<dbReference type="AlphaFoldDB" id="A0A9K3NIA4"/>
<protein>
    <submittedName>
        <fullName evidence="1">Uncharacterized protein</fullName>
    </submittedName>
</protein>
<evidence type="ECO:0000313" key="1">
    <source>
        <dbReference type="EMBL" id="KAF5801502.1"/>
    </source>
</evidence>
<gene>
    <name evidence="1" type="ORF">HanXRQr2_Chr06g0248821</name>
</gene>
<dbReference type="Gramene" id="mRNA:HanXRQr2_Chr06g0248821">
    <property type="protein sequence ID" value="CDS:HanXRQr2_Chr06g0248821.1"/>
    <property type="gene ID" value="HanXRQr2_Chr06g0248821"/>
</dbReference>
<reference evidence="1" key="2">
    <citation type="submission" date="2020-06" db="EMBL/GenBank/DDBJ databases">
        <title>Helianthus annuus Genome sequencing and assembly Release 2.</title>
        <authorList>
            <person name="Gouzy J."/>
            <person name="Langlade N."/>
            <person name="Munos S."/>
        </authorList>
    </citation>
    <scope>NUCLEOTIDE SEQUENCE</scope>
    <source>
        <tissue evidence="1">Leaves</tissue>
    </source>
</reference>
<dbReference type="Proteomes" id="UP000215914">
    <property type="component" value="Unassembled WGS sequence"/>
</dbReference>
<proteinExistence type="predicted"/>